<name>A0A084B2H8_STACB</name>
<dbReference type="AlphaFoldDB" id="A0A084B2H8"/>
<feature type="region of interest" description="Disordered" evidence="1">
    <location>
        <begin position="56"/>
        <end position="78"/>
    </location>
</feature>
<accession>A0A084B2H8</accession>
<dbReference type="EMBL" id="KL648207">
    <property type="protein sequence ID" value="KEY71757.1"/>
    <property type="molecule type" value="Genomic_DNA"/>
</dbReference>
<feature type="compositionally biased region" description="Acidic residues" evidence="1">
    <location>
        <begin position="183"/>
        <end position="201"/>
    </location>
</feature>
<keyword evidence="3" id="KW-1185">Reference proteome</keyword>
<reference evidence="2 3" key="1">
    <citation type="journal article" date="2014" name="BMC Genomics">
        <title>Comparative genome sequencing reveals chemotype-specific gene clusters in the toxigenic black mold Stachybotrys.</title>
        <authorList>
            <person name="Semeiks J."/>
            <person name="Borek D."/>
            <person name="Otwinowski Z."/>
            <person name="Grishin N.V."/>
        </authorList>
    </citation>
    <scope>NUCLEOTIDE SEQUENCE [LARGE SCALE GENOMIC DNA]</scope>
    <source>
        <strain evidence="3">CBS 109288 / IBT 7711</strain>
    </source>
</reference>
<feature type="region of interest" description="Disordered" evidence="1">
    <location>
        <begin position="142"/>
        <end position="205"/>
    </location>
</feature>
<sequence length="786" mass="87665">MPLVIPGRPDAIASRPSKKRSATKQVTPVGKMSPPSKVVKRKSKATVKNSSVEGNGVFIGSTDDNRQNTNKTTIHDRSSNRIYFLPNPLGVDKGLQSPHSGKGRFPVFACLFFIVIKESASPTVADALILEAIKAIAQIKSYRGSATPRSGHQADSSGRERSDFPRTSGASPGGGSFCHSDDTMEDAAPDTPPGEDMEIDAPDPNRHHLEREATNVIEQLKQIGGRIDSLTKSLKTAQSNYTKTAKPLFTAYVHNVQRRLRKLMGLITTPVEADFELLYPSTFESPSVLGDLVQESKLKLSRLRDHLQPALQHSASLQTHGQKINFLMASRGNRGFSRNPDQEEISFEFAKCLATIDALERSLGSFQGLFNNLFGHYEQHADVETARARVKFQASREASALLCRQLSTICDLHDCHHVYFNLEVEHQGDKEGEEREGYSNNVADKDIIFHIAVKRMDEHKDRLVWLKANFNSGKPATAQPYPSPIPDSSTWSSSYSRQEKTGGRHPLLANLPTPTSPPASISDRCRECIVDAATGAMFCIGKLPIDMDFEFRVSICALHQRVCSLHHPDPHIKDKQLTYQPTMLLSEWITQDYRDQQSRIRLAKLIAESVLTFDPAIWRRTKLRTDKLMIIAPERKYDCTIESHIGVPLVYQSKRGSSSNTDAASEEKVTLGEVLLNLGITLLELGDSKIMPRPDLERGRVNPDSIQGSEIQRRMQADSLKKQMGGRYTEVVQYCIKNRHRDEDMYDLEPQTDLYKNVVQVLEQEEVGGQAYAKLSKVAFSSTPGF</sequence>
<evidence type="ECO:0000313" key="2">
    <source>
        <dbReference type="EMBL" id="KEY71757.1"/>
    </source>
</evidence>
<proteinExistence type="predicted"/>
<evidence type="ECO:0000256" key="1">
    <source>
        <dbReference type="SAM" id="MobiDB-lite"/>
    </source>
</evidence>
<evidence type="ECO:0000313" key="3">
    <source>
        <dbReference type="Proteomes" id="UP000028045"/>
    </source>
</evidence>
<dbReference type="PANTHER" id="PTHR35186">
    <property type="entry name" value="ANK_REP_REGION DOMAIN-CONTAINING PROTEIN"/>
    <property type="match status" value="1"/>
</dbReference>
<dbReference type="Proteomes" id="UP000028045">
    <property type="component" value="Unassembled WGS sequence"/>
</dbReference>
<gene>
    <name evidence="2" type="ORF">S7711_02981</name>
</gene>
<feature type="region of interest" description="Disordered" evidence="1">
    <location>
        <begin position="476"/>
        <end position="518"/>
    </location>
</feature>
<dbReference type="HOGENOM" id="CLU_367679_0_0_1"/>
<feature type="region of interest" description="Disordered" evidence="1">
    <location>
        <begin position="1"/>
        <end position="44"/>
    </location>
</feature>
<organism evidence="2 3">
    <name type="scientific">Stachybotrys chartarum (strain CBS 109288 / IBT 7711)</name>
    <name type="common">Toxic black mold</name>
    <name type="synonym">Stilbospora chartarum</name>
    <dbReference type="NCBI Taxonomy" id="1280523"/>
    <lineage>
        <taxon>Eukaryota</taxon>
        <taxon>Fungi</taxon>
        <taxon>Dikarya</taxon>
        <taxon>Ascomycota</taxon>
        <taxon>Pezizomycotina</taxon>
        <taxon>Sordariomycetes</taxon>
        <taxon>Hypocreomycetidae</taxon>
        <taxon>Hypocreales</taxon>
        <taxon>Stachybotryaceae</taxon>
        <taxon>Stachybotrys</taxon>
    </lineage>
</organism>
<dbReference type="PANTHER" id="PTHR35186:SF4">
    <property type="entry name" value="PRION-INHIBITION AND PROPAGATION HELO DOMAIN-CONTAINING PROTEIN"/>
    <property type="match status" value="1"/>
</dbReference>
<feature type="compositionally biased region" description="Low complexity" evidence="1">
    <location>
        <begin position="486"/>
        <end position="496"/>
    </location>
</feature>
<protein>
    <submittedName>
        <fullName evidence="2">Uncharacterized protein</fullName>
    </submittedName>
</protein>
<dbReference type="OrthoDB" id="5240605at2759"/>
<feature type="compositionally biased region" description="Polar residues" evidence="1">
    <location>
        <begin position="147"/>
        <end position="156"/>
    </location>
</feature>